<dbReference type="PROSITE" id="PS51029">
    <property type="entry name" value="MADF"/>
    <property type="match status" value="1"/>
</dbReference>
<comment type="caution">
    <text evidence="2">The sequence shown here is derived from an EMBL/GenBank/DDBJ whole genome shotgun (WGS) entry which is preliminary data.</text>
</comment>
<evidence type="ECO:0000313" key="3">
    <source>
        <dbReference type="Proteomes" id="UP001159363"/>
    </source>
</evidence>
<organism evidence="2 3">
    <name type="scientific">Dryococelus australis</name>
    <dbReference type="NCBI Taxonomy" id="614101"/>
    <lineage>
        <taxon>Eukaryota</taxon>
        <taxon>Metazoa</taxon>
        <taxon>Ecdysozoa</taxon>
        <taxon>Arthropoda</taxon>
        <taxon>Hexapoda</taxon>
        <taxon>Insecta</taxon>
        <taxon>Pterygota</taxon>
        <taxon>Neoptera</taxon>
        <taxon>Polyneoptera</taxon>
        <taxon>Phasmatodea</taxon>
        <taxon>Verophasmatodea</taxon>
        <taxon>Anareolatae</taxon>
        <taxon>Phasmatidae</taxon>
        <taxon>Eurycanthinae</taxon>
        <taxon>Dryococelus</taxon>
    </lineage>
</organism>
<feature type="domain" description="MADF" evidence="1">
    <location>
        <begin position="58"/>
        <end position="115"/>
    </location>
</feature>
<dbReference type="EMBL" id="JARBHB010000005">
    <property type="protein sequence ID" value="KAJ8882770.1"/>
    <property type="molecule type" value="Genomic_DNA"/>
</dbReference>
<keyword evidence="3" id="KW-1185">Reference proteome</keyword>
<dbReference type="InterPro" id="IPR006578">
    <property type="entry name" value="MADF-dom"/>
</dbReference>
<accession>A0ABQ9HET0</accession>
<dbReference type="Pfam" id="PF10545">
    <property type="entry name" value="MADF_DNA_bdg"/>
    <property type="match status" value="1"/>
</dbReference>
<reference evidence="2 3" key="1">
    <citation type="submission" date="2023-02" db="EMBL/GenBank/DDBJ databases">
        <title>LHISI_Scaffold_Assembly.</title>
        <authorList>
            <person name="Stuart O.P."/>
            <person name="Cleave R."/>
            <person name="Magrath M.J.L."/>
            <person name="Mikheyev A.S."/>
        </authorList>
    </citation>
    <scope>NUCLEOTIDE SEQUENCE [LARGE SCALE GENOMIC DNA]</scope>
    <source>
        <strain evidence="2">Daus_M_001</strain>
        <tissue evidence="2">Leg muscle</tissue>
    </source>
</reference>
<sequence length="115" mass="13102">MCTQLNGRVQTCQLSAAPCHLLVSRQYIGRNETQRSVTFIAVQICFSFVIMVDCDVNLLITLVSSRPIIWDKSLDRYKSRAESTAAWIEVLKELNKDVDNMGDDEKNTYGAYYIT</sequence>
<gene>
    <name evidence="2" type="ORF">PR048_014583</name>
</gene>
<evidence type="ECO:0000313" key="2">
    <source>
        <dbReference type="EMBL" id="KAJ8882770.1"/>
    </source>
</evidence>
<name>A0ABQ9HET0_9NEOP</name>
<dbReference type="Proteomes" id="UP001159363">
    <property type="component" value="Chromosome 4"/>
</dbReference>
<evidence type="ECO:0000259" key="1">
    <source>
        <dbReference type="PROSITE" id="PS51029"/>
    </source>
</evidence>
<proteinExistence type="predicted"/>
<protein>
    <recommendedName>
        <fullName evidence="1">MADF domain-containing protein</fullName>
    </recommendedName>
</protein>